<dbReference type="EC" id="2.3.2.27" evidence="2"/>
<dbReference type="GO" id="GO:0000209">
    <property type="term" value="P:protein polyubiquitination"/>
    <property type="evidence" value="ECO:0007669"/>
    <property type="project" value="TreeGrafter"/>
</dbReference>
<dbReference type="PROSITE" id="PS50005">
    <property type="entry name" value="TPR"/>
    <property type="match status" value="1"/>
</dbReference>
<evidence type="ECO:0000313" key="10">
    <source>
        <dbReference type="Proteomes" id="UP000009168"/>
    </source>
</evidence>
<accession>Q22D39</accession>
<dbReference type="Pfam" id="PF04564">
    <property type="entry name" value="U-box"/>
    <property type="match status" value="1"/>
</dbReference>
<dbReference type="Gene3D" id="3.30.40.10">
    <property type="entry name" value="Zinc/RING finger domain, C3HC4 (zinc finger)"/>
    <property type="match status" value="1"/>
</dbReference>
<comment type="catalytic activity">
    <reaction evidence="1">
        <text>S-ubiquitinyl-[E2 ubiquitin-conjugating enzyme]-L-cysteine + [acceptor protein]-L-lysine = [E2 ubiquitin-conjugating enzyme]-L-cysteine + N(6)-ubiquitinyl-[acceptor protein]-L-lysine.</text>
        <dbReference type="EC" id="2.3.2.27"/>
    </reaction>
</comment>
<dbReference type="EMBL" id="GG662361">
    <property type="protein sequence ID" value="EAR83214.3"/>
    <property type="molecule type" value="Genomic_DNA"/>
</dbReference>
<feature type="repeat" description="TPR" evidence="6">
    <location>
        <begin position="41"/>
        <end position="74"/>
    </location>
</feature>
<dbReference type="Gene3D" id="1.25.40.10">
    <property type="entry name" value="Tetratricopeptide repeat domain"/>
    <property type="match status" value="1"/>
</dbReference>
<evidence type="ECO:0000259" key="8">
    <source>
        <dbReference type="PROSITE" id="PS51698"/>
    </source>
</evidence>
<dbReference type="GO" id="GO:0005737">
    <property type="term" value="C:cytoplasm"/>
    <property type="evidence" value="ECO:0007669"/>
    <property type="project" value="TreeGrafter"/>
</dbReference>
<evidence type="ECO:0000256" key="6">
    <source>
        <dbReference type="PROSITE-ProRule" id="PRU00339"/>
    </source>
</evidence>
<feature type="coiled-coil region" evidence="7">
    <location>
        <begin position="47"/>
        <end position="74"/>
    </location>
</feature>
<dbReference type="AlphaFoldDB" id="Q22D39"/>
<gene>
    <name evidence="9" type="ORF">TTHERM_01002790</name>
</gene>
<dbReference type="PROSITE" id="PS51698">
    <property type="entry name" value="U_BOX"/>
    <property type="match status" value="1"/>
</dbReference>
<evidence type="ECO:0000256" key="2">
    <source>
        <dbReference type="ARBA" id="ARBA00012483"/>
    </source>
</evidence>
<dbReference type="eggNOG" id="KOG4642">
    <property type="taxonomic scope" value="Eukaryota"/>
</dbReference>
<keyword evidence="7" id="KW-0175">Coiled coil</keyword>
<dbReference type="InterPro" id="IPR013083">
    <property type="entry name" value="Znf_RING/FYVE/PHD"/>
</dbReference>
<feature type="domain" description="U-box" evidence="8">
    <location>
        <begin position="189"/>
        <end position="264"/>
    </location>
</feature>
<dbReference type="SUPFAM" id="SSF57850">
    <property type="entry name" value="RING/U-box"/>
    <property type="match status" value="1"/>
</dbReference>
<dbReference type="OrthoDB" id="311243at2759"/>
<proteinExistence type="predicted"/>
<keyword evidence="10" id="KW-1185">Reference proteome</keyword>
<evidence type="ECO:0000256" key="1">
    <source>
        <dbReference type="ARBA" id="ARBA00000900"/>
    </source>
</evidence>
<evidence type="ECO:0000256" key="5">
    <source>
        <dbReference type="ARBA" id="ARBA00022786"/>
    </source>
</evidence>
<evidence type="ECO:0000256" key="7">
    <source>
        <dbReference type="SAM" id="Coils"/>
    </source>
</evidence>
<sequence length="279" mass="32361">MSAIAQSQKFKELGNDAFLKSDYKSALQHYSSAIICDSQNSILFSNRARAYKQLLQYQEAYQDAQKAIELDNNNIKAHLISGQILAQMGKSEKGIKQINKAIQDMTKALTLCAGQNKQVFEKDLNKYILRAKKLLYFKNIEIEQENIKKEIDYLKTLLNQQNMNQKQANEIIQKAEECYQKNAKKIKNEVPDHLCCPITMNLYEDPVITQYGFSYERQALLEHFKLNGDIDPIARKPINRNIPLISNLSLKKVVSEFLQNEPWAYEHYLDQNSIEKIEF</sequence>
<dbReference type="KEGG" id="tet:TTHERM_01002790"/>
<dbReference type="GO" id="GO:0051087">
    <property type="term" value="F:protein-folding chaperone binding"/>
    <property type="evidence" value="ECO:0007669"/>
    <property type="project" value="TreeGrafter"/>
</dbReference>
<dbReference type="SMART" id="SM00028">
    <property type="entry name" value="TPR"/>
    <property type="match status" value="3"/>
</dbReference>
<dbReference type="RefSeq" id="XP_001030877.3">
    <property type="nucleotide sequence ID" value="XM_001030877.3"/>
</dbReference>
<dbReference type="STRING" id="312017.Q22D39"/>
<dbReference type="InParanoid" id="Q22D39"/>
<dbReference type="InterPro" id="IPR003613">
    <property type="entry name" value="Ubox_domain"/>
</dbReference>
<name>Q22D39_TETTS</name>
<dbReference type="HOGENOM" id="CLU_056455_1_0_1"/>
<dbReference type="GO" id="GO:0071218">
    <property type="term" value="P:cellular response to misfolded protein"/>
    <property type="evidence" value="ECO:0007669"/>
    <property type="project" value="TreeGrafter"/>
</dbReference>
<dbReference type="SUPFAM" id="SSF48452">
    <property type="entry name" value="TPR-like"/>
    <property type="match status" value="1"/>
</dbReference>
<dbReference type="GO" id="GO:0006515">
    <property type="term" value="P:protein quality control for misfolded or incompletely synthesized proteins"/>
    <property type="evidence" value="ECO:0007669"/>
    <property type="project" value="TreeGrafter"/>
</dbReference>
<dbReference type="PANTHER" id="PTHR46803">
    <property type="entry name" value="E3 UBIQUITIN-PROTEIN LIGASE CHIP"/>
    <property type="match status" value="1"/>
</dbReference>
<keyword evidence="4" id="KW-0677">Repeat</keyword>
<evidence type="ECO:0000256" key="4">
    <source>
        <dbReference type="ARBA" id="ARBA00022737"/>
    </source>
</evidence>
<dbReference type="InterPro" id="IPR019734">
    <property type="entry name" value="TPR_rpt"/>
</dbReference>
<dbReference type="GO" id="GO:0043161">
    <property type="term" value="P:proteasome-mediated ubiquitin-dependent protein catabolic process"/>
    <property type="evidence" value="ECO:0007669"/>
    <property type="project" value="TreeGrafter"/>
</dbReference>
<keyword evidence="5" id="KW-0833">Ubl conjugation pathway</keyword>
<dbReference type="GeneID" id="7832149"/>
<keyword evidence="3" id="KW-0808">Transferase</keyword>
<organism evidence="9 10">
    <name type="scientific">Tetrahymena thermophila (strain SB210)</name>
    <dbReference type="NCBI Taxonomy" id="312017"/>
    <lineage>
        <taxon>Eukaryota</taxon>
        <taxon>Sar</taxon>
        <taxon>Alveolata</taxon>
        <taxon>Ciliophora</taxon>
        <taxon>Intramacronucleata</taxon>
        <taxon>Oligohymenophorea</taxon>
        <taxon>Hymenostomatida</taxon>
        <taxon>Tetrahymenina</taxon>
        <taxon>Tetrahymenidae</taxon>
        <taxon>Tetrahymena</taxon>
    </lineage>
</organism>
<dbReference type="GO" id="GO:0061630">
    <property type="term" value="F:ubiquitin protein ligase activity"/>
    <property type="evidence" value="ECO:0007669"/>
    <property type="project" value="UniProtKB-EC"/>
</dbReference>
<dbReference type="Proteomes" id="UP000009168">
    <property type="component" value="Unassembled WGS sequence"/>
</dbReference>
<evidence type="ECO:0000256" key="3">
    <source>
        <dbReference type="ARBA" id="ARBA00022679"/>
    </source>
</evidence>
<reference evidence="10" key="1">
    <citation type="journal article" date="2006" name="PLoS Biol.">
        <title>Macronuclear genome sequence of the ciliate Tetrahymena thermophila, a model eukaryote.</title>
        <authorList>
            <person name="Eisen J.A."/>
            <person name="Coyne R.S."/>
            <person name="Wu M."/>
            <person name="Wu D."/>
            <person name="Thiagarajan M."/>
            <person name="Wortman J.R."/>
            <person name="Badger J.H."/>
            <person name="Ren Q."/>
            <person name="Amedeo P."/>
            <person name="Jones K.M."/>
            <person name="Tallon L.J."/>
            <person name="Delcher A.L."/>
            <person name="Salzberg S.L."/>
            <person name="Silva J.C."/>
            <person name="Haas B.J."/>
            <person name="Majoros W.H."/>
            <person name="Farzad M."/>
            <person name="Carlton J.M."/>
            <person name="Smith R.K. Jr."/>
            <person name="Garg J."/>
            <person name="Pearlman R.E."/>
            <person name="Karrer K.M."/>
            <person name="Sun L."/>
            <person name="Manning G."/>
            <person name="Elde N.C."/>
            <person name="Turkewitz A.P."/>
            <person name="Asai D.J."/>
            <person name="Wilkes D.E."/>
            <person name="Wang Y."/>
            <person name="Cai H."/>
            <person name="Collins K."/>
            <person name="Stewart B.A."/>
            <person name="Lee S.R."/>
            <person name="Wilamowska K."/>
            <person name="Weinberg Z."/>
            <person name="Ruzzo W.L."/>
            <person name="Wloga D."/>
            <person name="Gaertig J."/>
            <person name="Frankel J."/>
            <person name="Tsao C.-C."/>
            <person name="Gorovsky M.A."/>
            <person name="Keeling P.J."/>
            <person name="Waller R.F."/>
            <person name="Patron N.J."/>
            <person name="Cherry J.M."/>
            <person name="Stover N.A."/>
            <person name="Krieger C.J."/>
            <person name="del Toro C."/>
            <person name="Ryder H.F."/>
            <person name="Williamson S.C."/>
            <person name="Barbeau R.A."/>
            <person name="Hamilton E.P."/>
            <person name="Orias E."/>
        </authorList>
    </citation>
    <scope>NUCLEOTIDE SEQUENCE [LARGE SCALE GENOMIC DNA]</scope>
    <source>
        <strain evidence="10">SB210</strain>
    </source>
</reference>
<keyword evidence="6" id="KW-0802">TPR repeat</keyword>
<protein>
    <recommendedName>
        <fullName evidence="2">RING-type E3 ubiquitin transferase</fullName>
        <ecNumber evidence="2">2.3.2.27</ecNumber>
    </recommendedName>
</protein>
<dbReference type="PANTHER" id="PTHR46803:SF2">
    <property type="entry name" value="E3 UBIQUITIN-PROTEIN LIGASE CHIP"/>
    <property type="match status" value="1"/>
</dbReference>
<dbReference type="InterPro" id="IPR011990">
    <property type="entry name" value="TPR-like_helical_dom_sf"/>
</dbReference>
<dbReference type="GO" id="GO:0045862">
    <property type="term" value="P:positive regulation of proteolysis"/>
    <property type="evidence" value="ECO:0007669"/>
    <property type="project" value="TreeGrafter"/>
</dbReference>
<dbReference type="SMART" id="SM00504">
    <property type="entry name" value="Ubox"/>
    <property type="match status" value="1"/>
</dbReference>
<evidence type="ECO:0000313" key="9">
    <source>
        <dbReference type="EMBL" id="EAR83214.3"/>
    </source>
</evidence>